<evidence type="ECO:0000313" key="1">
    <source>
        <dbReference type="EMBL" id="KAF9645378.1"/>
    </source>
</evidence>
<dbReference type="Proteomes" id="UP000886501">
    <property type="component" value="Unassembled WGS sequence"/>
</dbReference>
<dbReference type="EMBL" id="MU118092">
    <property type="protein sequence ID" value="KAF9645378.1"/>
    <property type="molecule type" value="Genomic_DNA"/>
</dbReference>
<keyword evidence="2" id="KW-1185">Reference proteome</keyword>
<comment type="caution">
    <text evidence="1">The sequence shown here is derived from an EMBL/GenBank/DDBJ whole genome shotgun (WGS) entry which is preliminary data.</text>
</comment>
<gene>
    <name evidence="1" type="ORF">BDM02DRAFT_3262943</name>
</gene>
<accession>A0ACB6Z7R8</accession>
<name>A0ACB6Z7R8_THEGA</name>
<organism evidence="1 2">
    <name type="scientific">Thelephora ganbajun</name>
    <name type="common">Ganba fungus</name>
    <dbReference type="NCBI Taxonomy" id="370292"/>
    <lineage>
        <taxon>Eukaryota</taxon>
        <taxon>Fungi</taxon>
        <taxon>Dikarya</taxon>
        <taxon>Basidiomycota</taxon>
        <taxon>Agaricomycotina</taxon>
        <taxon>Agaricomycetes</taxon>
        <taxon>Thelephorales</taxon>
        <taxon>Thelephoraceae</taxon>
        <taxon>Thelephora</taxon>
    </lineage>
</organism>
<evidence type="ECO:0000313" key="2">
    <source>
        <dbReference type="Proteomes" id="UP000886501"/>
    </source>
</evidence>
<proteinExistence type="predicted"/>
<reference evidence="1" key="2">
    <citation type="journal article" date="2020" name="Nat. Commun.">
        <title>Large-scale genome sequencing of mycorrhizal fungi provides insights into the early evolution of symbiotic traits.</title>
        <authorList>
            <person name="Miyauchi S."/>
            <person name="Kiss E."/>
            <person name="Kuo A."/>
            <person name="Drula E."/>
            <person name="Kohler A."/>
            <person name="Sanchez-Garcia M."/>
            <person name="Morin E."/>
            <person name="Andreopoulos B."/>
            <person name="Barry K.W."/>
            <person name="Bonito G."/>
            <person name="Buee M."/>
            <person name="Carver A."/>
            <person name="Chen C."/>
            <person name="Cichocki N."/>
            <person name="Clum A."/>
            <person name="Culley D."/>
            <person name="Crous P.W."/>
            <person name="Fauchery L."/>
            <person name="Girlanda M."/>
            <person name="Hayes R.D."/>
            <person name="Keri Z."/>
            <person name="LaButti K."/>
            <person name="Lipzen A."/>
            <person name="Lombard V."/>
            <person name="Magnuson J."/>
            <person name="Maillard F."/>
            <person name="Murat C."/>
            <person name="Nolan M."/>
            <person name="Ohm R.A."/>
            <person name="Pangilinan J."/>
            <person name="Pereira M.F."/>
            <person name="Perotto S."/>
            <person name="Peter M."/>
            <person name="Pfister S."/>
            <person name="Riley R."/>
            <person name="Sitrit Y."/>
            <person name="Stielow J.B."/>
            <person name="Szollosi G."/>
            <person name="Zifcakova L."/>
            <person name="Stursova M."/>
            <person name="Spatafora J.W."/>
            <person name="Tedersoo L."/>
            <person name="Vaario L.M."/>
            <person name="Yamada A."/>
            <person name="Yan M."/>
            <person name="Wang P."/>
            <person name="Xu J."/>
            <person name="Bruns T."/>
            <person name="Baldrian P."/>
            <person name="Vilgalys R."/>
            <person name="Dunand C."/>
            <person name="Henrissat B."/>
            <person name="Grigoriev I.V."/>
            <person name="Hibbett D."/>
            <person name="Nagy L.G."/>
            <person name="Martin F.M."/>
        </authorList>
    </citation>
    <scope>NUCLEOTIDE SEQUENCE</scope>
    <source>
        <strain evidence="1">P2</strain>
    </source>
</reference>
<reference evidence="1" key="1">
    <citation type="submission" date="2019-10" db="EMBL/GenBank/DDBJ databases">
        <authorList>
            <consortium name="DOE Joint Genome Institute"/>
            <person name="Kuo A."/>
            <person name="Miyauchi S."/>
            <person name="Kiss E."/>
            <person name="Drula E."/>
            <person name="Kohler A."/>
            <person name="Sanchez-Garcia M."/>
            <person name="Andreopoulos B."/>
            <person name="Barry K.W."/>
            <person name="Bonito G."/>
            <person name="Buee M."/>
            <person name="Carver A."/>
            <person name="Chen C."/>
            <person name="Cichocki N."/>
            <person name="Clum A."/>
            <person name="Culley D."/>
            <person name="Crous P.W."/>
            <person name="Fauchery L."/>
            <person name="Girlanda M."/>
            <person name="Hayes R."/>
            <person name="Keri Z."/>
            <person name="Labutti K."/>
            <person name="Lipzen A."/>
            <person name="Lombard V."/>
            <person name="Magnuson J."/>
            <person name="Maillard F."/>
            <person name="Morin E."/>
            <person name="Murat C."/>
            <person name="Nolan M."/>
            <person name="Ohm R."/>
            <person name="Pangilinan J."/>
            <person name="Pereira M."/>
            <person name="Perotto S."/>
            <person name="Peter M."/>
            <person name="Riley R."/>
            <person name="Sitrit Y."/>
            <person name="Stielow B."/>
            <person name="Szollosi G."/>
            <person name="Zifcakova L."/>
            <person name="Stursova M."/>
            <person name="Spatafora J.W."/>
            <person name="Tedersoo L."/>
            <person name="Vaario L.-M."/>
            <person name="Yamada A."/>
            <person name="Yan M."/>
            <person name="Wang P."/>
            <person name="Xu J."/>
            <person name="Bruns T."/>
            <person name="Baldrian P."/>
            <person name="Vilgalys R."/>
            <person name="Henrissat B."/>
            <person name="Grigoriev I.V."/>
            <person name="Hibbett D."/>
            <person name="Nagy L.G."/>
            <person name="Martin F.M."/>
        </authorList>
    </citation>
    <scope>NUCLEOTIDE SEQUENCE</scope>
    <source>
        <strain evidence="1">P2</strain>
    </source>
</reference>
<protein>
    <submittedName>
        <fullName evidence="1">WD40 repeat-like protein</fullName>
    </submittedName>
</protein>
<sequence>MDDIRTKLKKKLKNPFRGSRRGTERVGAEASGERVGPSNSLPRPEPHVGAGGGDNREGSGANAGGRQVRSIDQPQPESIPADGGDGDQQRGETDVIVPSDDLDTATDPGHVPEVPHSDESAPSITAEEKKSNWKSTAYYTARLLLLGVSESASAFGPLKSVAGGLCFILENCEHTMANRRAIESLAPRVKALSESLCAPVSEGDANERERRKTLEQKLEKVLRELGPLAEQGRLVGFFNNVKNADKLGSLVEDIREAVMDYQTSLQRDIYDKSCQLIGDVDRILLNGMHHIADAGHRSGNRQGCLGGTRTDVLLQLEDWLKDEHGQRVFWLNGLAGTGKSTIAQTFAEIAFAEGKLGAGFFCSRDFEGRSNLQAIFPTLAFQLAYQYPPFREQLLQVLRASPDIGRESLCSQLEKAIVGPFKTTHIRTLIIIDALDECKDEEPASAILSVLSRCVDEIPDVKFFITGRPEPRIRSGFRLKSLRPITEVLRLHDVERSSVDSDIKLFFRTRLTDIAKTRSDCNFAENWPDSSAIDILCEKAGGFFIYASTVVKFVASKSVFNPLSVRALSDLLKVPNISTTLRSLHSLLLVPDSEKMADPIRPFHKSFPDFLTDPKRCKDKRFFVKPGVHHTEILLSCLNLMRERLKENICNLDDYAILSEVKDLSVRRKDHIGDALEYACQFWTKHLLEIPGSSPHIEEVHKAINRFFTTHLLCWIEVLALTGNLGIGAHAINDVEQWCDLVYHSVLPLSPSSSWLCKYYSPELSKEVRVIKGLPAEWGICSRTVLFSYYPMTISCWNYTIAVGFQSPSGDITILSIITGSQIAVLSGHTDTVRSVTFSPDGLSLVSGGDDKTVKLWDVQTGGAIKTFYGHTRLVWSVSISANSAMIASGSEDRTICLWDVKTGGCHHIIKQQDFVGQVSFSPIDPQCLISVSGAKVWQWDINGHQIGSAYNGSYIAFSSDGSQIALYYEDTVTVQNSKSRVVVAEFHVATSYARHCCLSPDGKFAAAAANNIIYVWDIASSDPYLVQTFIGHTYPITSLAFSSPSSLISTSYDNSVKFWQISTSTDPVITDPKSTSPTSAIIKSVTLQSKYGIAITSDSNGVVRTWDISTGLCKEYFQTPAKVFHNRDVQLIDGRLIFVWHANNKIHIWDVEKGEHLFIVDGFAHHLEDLRISGDGSKVFYLDAGFIQAYSIQTGEVVGKWEVVDKLTEAEHSPSLGSLTVDGSRIWVYFPHTGYQGWDFEILGSLPVQLDNVLPTKPHPNGTMLLDTSLSRLKNAVTGKIAFQLSGRFSNPVDVQYDGQYLVAGYSCGEVLILDFNHVHLS</sequence>